<gene>
    <name evidence="1" type="ORF">M097_1986</name>
</gene>
<proteinExistence type="predicted"/>
<dbReference type="Proteomes" id="UP000028134">
    <property type="component" value="Unassembled WGS sequence"/>
</dbReference>
<evidence type="ECO:0000313" key="2">
    <source>
        <dbReference type="Proteomes" id="UP000028134"/>
    </source>
</evidence>
<dbReference type="AlphaFoldDB" id="A0A078R7P0"/>
<comment type="caution">
    <text evidence="1">The sequence shown here is derived from an EMBL/GenBank/DDBJ whole genome shotgun (WGS) entry which is preliminary data.</text>
</comment>
<dbReference type="PATRIC" id="fig|1339350.3.peg.1911"/>
<dbReference type="RefSeq" id="WP_175324222.1">
    <property type="nucleotide sequence ID" value="NZ_JNHI01000009.1"/>
</dbReference>
<accession>A0A078R7P0</accession>
<organism evidence="1 2">
    <name type="scientific">Phocaeicola vulgatus str. 3775 SL</name>
    <name type="common">B</name>
    <name type="synonym">iv</name>
    <dbReference type="NCBI Taxonomy" id="1339350"/>
    <lineage>
        <taxon>Bacteria</taxon>
        <taxon>Pseudomonadati</taxon>
        <taxon>Bacteroidota</taxon>
        <taxon>Bacteroidia</taxon>
        <taxon>Bacteroidales</taxon>
        <taxon>Bacteroidaceae</taxon>
        <taxon>Phocaeicola</taxon>
    </lineage>
</organism>
<name>A0A078R7P0_PHOVU</name>
<reference evidence="1 2" key="1">
    <citation type="submission" date="2014-04" db="EMBL/GenBank/DDBJ databases">
        <authorList>
            <person name="Sears C."/>
            <person name="Carroll K."/>
            <person name="Sack B.R."/>
            <person name="Qadri F."/>
            <person name="Myers L.L."/>
            <person name="Chung G.-T."/>
            <person name="Escheverria P."/>
            <person name="Fraser C.M."/>
            <person name="Sadzewicz L."/>
            <person name="Shefchek K.A."/>
            <person name="Tallon L."/>
            <person name="Das S.P."/>
            <person name="Daugherty S."/>
            <person name="Mongodin E.F."/>
        </authorList>
    </citation>
    <scope>NUCLEOTIDE SEQUENCE [LARGE SCALE GENOMIC DNA]</scope>
    <source>
        <strain evidence="2">3775 SL(B) 10 (iv)</strain>
    </source>
</reference>
<evidence type="ECO:0000313" key="1">
    <source>
        <dbReference type="EMBL" id="KDS31340.1"/>
    </source>
</evidence>
<sequence>MRAAEKLKAKVKATGEVIDVEPSGTMQVLCGSFITKDGRRMPGTALEFEKAIDWEQRRYEIAKEIMKGFSANSHNQCVDASSETLAQWSISGADALIAELKKGGKG</sequence>
<dbReference type="EMBL" id="JNHI01000009">
    <property type="protein sequence ID" value="KDS31340.1"/>
    <property type="molecule type" value="Genomic_DNA"/>
</dbReference>
<protein>
    <submittedName>
        <fullName evidence="1">Uncharacterized protein</fullName>
    </submittedName>
</protein>